<dbReference type="RefSeq" id="WP_189640702.1">
    <property type="nucleotide sequence ID" value="NZ_BMZF01000005.1"/>
</dbReference>
<evidence type="ECO:0000256" key="1">
    <source>
        <dbReference type="ARBA" id="ARBA00001946"/>
    </source>
</evidence>
<dbReference type="Gene3D" id="3.30.1490.20">
    <property type="entry name" value="ATP-grasp fold, A domain"/>
    <property type="match status" value="1"/>
</dbReference>
<dbReference type="InterPro" id="IPR000121">
    <property type="entry name" value="PEP_util_C"/>
</dbReference>
<dbReference type="InterPro" id="IPR015813">
    <property type="entry name" value="Pyrv/PenolPyrv_kinase-like_dom"/>
</dbReference>
<dbReference type="InterPro" id="IPR040442">
    <property type="entry name" value="Pyrv_kinase-like_dom_sf"/>
</dbReference>
<feature type="domain" description="PEP-utilising enzyme mobile" evidence="11">
    <location>
        <begin position="404"/>
        <end position="485"/>
    </location>
</feature>
<dbReference type="Gene3D" id="1.10.189.10">
    <property type="entry name" value="Pyruvate Phosphate Dikinase, domain 2"/>
    <property type="match status" value="1"/>
</dbReference>
<dbReference type="Gene3D" id="3.20.20.60">
    <property type="entry name" value="Phosphoenolpyruvate-binding domains"/>
    <property type="match status" value="1"/>
</dbReference>
<dbReference type="Proteomes" id="UP000634455">
    <property type="component" value="Unassembled WGS sequence"/>
</dbReference>
<protein>
    <recommendedName>
        <fullName evidence="5">Pyruvate, phosphate dikinase</fullName>
        <ecNumber evidence="4">2.7.9.1</ecNumber>
    </recommendedName>
    <alternativeName>
        <fullName evidence="10">Pyruvate, orthophosphate dikinase</fullName>
    </alternativeName>
</protein>
<evidence type="ECO:0000256" key="6">
    <source>
        <dbReference type="ARBA" id="ARBA00022679"/>
    </source>
</evidence>
<evidence type="ECO:0000313" key="14">
    <source>
        <dbReference type="Proteomes" id="UP000634455"/>
    </source>
</evidence>
<evidence type="ECO:0000256" key="2">
    <source>
        <dbReference type="ARBA" id="ARBA00003144"/>
    </source>
</evidence>
<keyword evidence="8" id="KW-0418">Kinase</keyword>
<comment type="caution">
    <text evidence="13">The sequence shown here is derived from an EMBL/GenBank/DDBJ whole genome shotgun (WGS) entry which is preliminary data.</text>
</comment>
<dbReference type="Gene3D" id="3.30.470.20">
    <property type="entry name" value="ATP-grasp fold, B domain"/>
    <property type="match status" value="1"/>
</dbReference>
<dbReference type="SUPFAM" id="SSF52009">
    <property type="entry name" value="Phosphohistidine domain"/>
    <property type="match status" value="1"/>
</dbReference>
<dbReference type="Pfam" id="PF00391">
    <property type="entry name" value="PEP-utilizers"/>
    <property type="match status" value="1"/>
</dbReference>
<evidence type="ECO:0000256" key="5">
    <source>
        <dbReference type="ARBA" id="ARBA00020138"/>
    </source>
</evidence>
<dbReference type="InterPro" id="IPR008279">
    <property type="entry name" value="PEP-util_enz_mobile_dom"/>
</dbReference>
<dbReference type="EMBL" id="BMZF01000005">
    <property type="protein sequence ID" value="GHA55141.1"/>
    <property type="molecule type" value="Genomic_DNA"/>
</dbReference>
<evidence type="ECO:0000256" key="3">
    <source>
        <dbReference type="ARBA" id="ARBA00007837"/>
    </source>
</evidence>
<dbReference type="InterPro" id="IPR010121">
    <property type="entry name" value="Pyruvate_phosphate_dikinase"/>
</dbReference>
<keyword evidence="6" id="KW-0808">Transferase</keyword>
<dbReference type="InterPro" id="IPR013815">
    <property type="entry name" value="ATP_grasp_subdomain_1"/>
</dbReference>
<organism evidence="13 14">
    <name type="scientific">Paramylibacter ulvae</name>
    <dbReference type="NCBI Taxonomy" id="1651968"/>
    <lineage>
        <taxon>Bacteria</taxon>
        <taxon>Pseudomonadati</taxon>
        <taxon>Pseudomonadota</taxon>
        <taxon>Alphaproteobacteria</taxon>
        <taxon>Rhodobacterales</taxon>
        <taxon>Paracoccaceae</taxon>
        <taxon>Paramylibacter</taxon>
    </lineage>
</organism>
<dbReference type="InterPro" id="IPR018274">
    <property type="entry name" value="PEP_util_AS"/>
</dbReference>
<keyword evidence="7" id="KW-0479">Metal-binding</keyword>
<dbReference type="Gene3D" id="3.50.30.10">
    <property type="entry name" value="Phosphohistidine domain"/>
    <property type="match status" value="1"/>
</dbReference>
<name>A0ABQ3D2E1_9RHOB</name>
<dbReference type="PANTHER" id="PTHR22931:SF9">
    <property type="entry name" value="PYRUVATE, PHOSPHATE DIKINASE 1, CHLOROPLASTIC"/>
    <property type="match status" value="1"/>
</dbReference>
<evidence type="ECO:0000256" key="4">
    <source>
        <dbReference type="ARBA" id="ARBA00011994"/>
    </source>
</evidence>
<keyword evidence="13" id="KW-0670">Pyruvate</keyword>
<comment type="function">
    <text evidence="2">Catalyzes the reversible phosphorylation of pyruvate and phosphate.</text>
</comment>
<dbReference type="PROSITE" id="PS00370">
    <property type="entry name" value="PEP_ENZYMES_PHOS_SITE"/>
    <property type="match status" value="1"/>
</dbReference>
<evidence type="ECO:0000259" key="11">
    <source>
        <dbReference type="Pfam" id="PF00391"/>
    </source>
</evidence>
<dbReference type="PANTHER" id="PTHR22931">
    <property type="entry name" value="PHOSPHOENOLPYRUVATE DIKINASE-RELATED"/>
    <property type="match status" value="1"/>
</dbReference>
<evidence type="ECO:0000256" key="10">
    <source>
        <dbReference type="ARBA" id="ARBA00032883"/>
    </source>
</evidence>
<dbReference type="InterPro" id="IPR036637">
    <property type="entry name" value="Phosphohistidine_dom_sf"/>
</dbReference>
<dbReference type="NCBIfam" id="TIGR01828">
    <property type="entry name" value="pyru_phos_dikin"/>
    <property type="match status" value="1"/>
</dbReference>
<evidence type="ECO:0000256" key="8">
    <source>
        <dbReference type="ARBA" id="ARBA00022777"/>
    </source>
</evidence>
<dbReference type="SUPFAM" id="SSF56059">
    <property type="entry name" value="Glutathione synthetase ATP-binding domain-like"/>
    <property type="match status" value="1"/>
</dbReference>
<dbReference type="Pfam" id="PF02896">
    <property type="entry name" value="PEP-utilizers_C"/>
    <property type="match status" value="1"/>
</dbReference>
<dbReference type="EC" id="2.7.9.1" evidence="4"/>
<keyword evidence="9" id="KW-0460">Magnesium</keyword>
<gene>
    <name evidence="13" type="primary">ppdK</name>
    <name evidence="13" type="ORF">GCM10008927_21270</name>
</gene>
<evidence type="ECO:0000259" key="12">
    <source>
        <dbReference type="Pfam" id="PF02896"/>
    </source>
</evidence>
<sequence>MDGSGQKYPDCIALLPGADVPCELYGARAASIVDLMAADLPVPKAWAFSVETVRKFARSDFSAEFPMADAVRAGRLLSVRASAQDRAWGGPETLLNIGMNADLRDVLAKPLGENRADALYFRFIQDYAVKVGRLDAEDFEIILERCSRAGVPNFGAAVQQSLAFYEDETDSAFPSDPELQLRQALRSLAVAWGGTSAKILRGALGAPTDAGLGLIVQEMVLGVGRGEFGSGVAQFVSAANGEKTAFGRYLSQSQGRDAMDTSKKAQFLAKDPRGPSLEEIYPEAFERLQELSGFARVAFCDDMQLEFTIEDGAVWLLDAIPAERTGRGAVAMAVRLAADGLITRQAALQKISPKSLNEILHPQISAKAVRDRIANGIGASPGAATGRMVFSATAAQASEARGEACILVRVETTPDDIRGMHSANGILTERGGITSHAAVVARGMGLPCVVGAADIDIDTRARKVTLKGGEVLGEGDVITLEGGTGDVLRGAPDLVQPELGGAFTTFMSWADEFRKLGVRGNADTPEDFRMAQAFGVDGIGLVRTEHMFFDEGRLTVMRELIFADSDNDRQAALNLLLPMQRDDFIEMFTMMGELPVCIRLLDPPLHEFLPSTREEMQSLAESMGLPLSKVMTRIDDLTEFNPMLGTRGVRLGITAPEIYEMQARGIFEAVAKVQNAKGISIKPEIMIPLVSAKREVELVKSRVDAVASAVQTELNVKLDYAIGVMVETPRAALRAGDIAQNTAFMSFGTNDLTQMTYGLSRDDAGRFMRDYVALGVFPEDPFHSMDIDGVGELIQIAVDRAHAVNPNIKMGLCGEHGGDSASVAFCHEAGLDYVSCSPFRTPIARLAAAQAALNMPKN</sequence>
<comment type="cofactor">
    <cofactor evidence="1">
        <name>Mg(2+)</name>
        <dbReference type="ChEBI" id="CHEBI:18420"/>
    </cofactor>
</comment>
<reference evidence="14" key="1">
    <citation type="journal article" date="2019" name="Int. J. Syst. Evol. Microbiol.">
        <title>The Global Catalogue of Microorganisms (GCM) 10K type strain sequencing project: providing services to taxonomists for standard genome sequencing and annotation.</title>
        <authorList>
            <consortium name="The Broad Institute Genomics Platform"/>
            <consortium name="The Broad Institute Genome Sequencing Center for Infectious Disease"/>
            <person name="Wu L."/>
            <person name="Ma J."/>
        </authorList>
    </citation>
    <scope>NUCLEOTIDE SEQUENCE [LARGE SCALE GENOMIC DNA]</scope>
    <source>
        <strain evidence="14">KCTC 32465</strain>
    </source>
</reference>
<accession>A0ABQ3D2E1</accession>
<comment type="similarity">
    <text evidence="3">Belongs to the PEP-utilizing enzyme family.</text>
</comment>
<keyword evidence="14" id="KW-1185">Reference proteome</keyword>
<evidence type="ECO:0000256" key="7">
    <source>
        <dbReference type="ARBA" id="ARBA00022723"/>
    </source>
</evidence>
<dbReference type="Gene3D" id="1.20.80.30">
    <property type="match status" value="1"/>
</dbReference>
<dbReference type="SUPFAM" id="SSF51621">
    <property type="entry name" value="Phosphoenolpyruvate/pyruvate domain"/>
    <property type="match status" value="1"/>
</dbReference>
<feature type="domain" description="PEP-utilising enzyme C-terminal" evidence="12">
    <location>
        <begin position="501"/>
        <end position="851"/>
    </location>
</feature>
<evidence type="ECO:0000256" key="9">
    <source>
        <dbReference type="ARBA" id="ARBA00022842"/>
    </source>
</evidence>
<dbReference type="PIRSF" id="PIRSF000853">
    <property type="entry name" value="PPDK"/>
    <property type="match status" value="1"/>
</dbReference>
<proteinExistence type="inferred from homology"/>
<evidence type="ECO:0000313" key="13">
    <source>
        <dbReference type="EMBL" id="GHA55141.1"/>
    </source>
</evidence>